<evidence type="ECO:0000313" key="1">
    <source>
        <dbReference type="EMBL" id="KAA6347816.1"/>
    </source>
</evidence>
<accession>A0A5J4SP11</accession>
<sequence>MNLTEAEIQELASRVSGILRVNSKGVGELPVADSLAGVLSLPALRFNGGIAEVVVAPVHLLQQIATDSIEASIAASNAATGNANTATAKANTAAVKADTATDHATAATGAVGGAISASNMAANEAKSAAGLALAKLAEMESLMELIAQDLSLSPTRMELQYVARITQGNPYVQFVAAQLFPKYLPQNVIFLPAGGESLDIDPTTGKLIIKKTGKTRFHIIPTGNTSLRKTIEIDVQAPVFRLTGAGAIRLTSAGRIRIA</sequence>
<comment type="caution">
    <text evidence="1">The sequence shown here is derived from an EMBL/GenBank/DDBJ whole genome shotgun (WGS) entry which is preliminary data.</text>
</comment>
<dbReference type="AlphaFoldDB" id="A0A5J4SP11"/>
<dbReference type="EMBL" id="SNRY01000083">
    <property type="protein sequence ID" value="KAA6347816.1"/>
    <property type="molecule type" value="Genomic_DNA"/>
</dbReference>
<reference evidence="1" key="1">
    <citation type="submission" date="2019-03" db="EMBL/GenBank/DDBJ databases">
        <title>Single cell metagenomics reveals metabolic interactions within the superorganism composed of flagellate Streblomastix strix and complex community of Bacteroidetes bacteria on its surface.</title>
        <authorList>
            <person name="Treitli S.C."/>
            <person name="Kolisko M."/>
            <person name="Husnik F."/>
            <person name="Keeling P."/>
            <person name="Hampl V."/>
        </authorList>
    </citation>
    <scope>NUCLEOTIDE SEQUENCE</scope>
    <source>
        <strain evidence="1">STM</strain>
    </source>
</reference>
<name>A0A5J4SP11_9ZZZZ</name>
<organism evidence="1">
    <name type="scientific">termite gut metagenome</name>
    <dbReference type="NCBI Taxonomy" id="433724"/>
    <lineage>
        <taxon>unclassified sequences</taxon>
        <taxon>metagenomes</taxon>
        <taxon>organismal metagenomes</taxon>
    </lineage>
</organism>
<gene>
    <name evidence="1" type="ORF">EZS27_004681</name>
</gene>
<proteinExistence type="predicted"/>
<protein>
    <submittedName>
        <fullName evidence="1">Uncharacterized protein</fullName>
    </submittedName>
</protein>